<organism evidence="7 8">
    <name type="scientific">Thalassovita aquimarina</name>
    <dbReference type="NCBI Taxonomy" id="2785917"/>
    <lineage>
        <taxon>Bacteria</taxon>
        <taxon>Pseudomonadati</taxon>
        <taxon>Pseudomonadota</taxon>
        <taxon>Alphaproteobacteria</taxon>
        <taxon>Rhodobacterales</taxon>
        <taxon>Roseobacteraceae</taxon>
        <taxon>Thalassovita</taxon>
    </lineage>
</organism>
<dbReference type="CDD" id="cd02000">
    <property type="entry name" value="TPP_E1_PDC_ADC_BCADC"/>
    <property type="match status" value="1"/>
</dbReference>
<dbReference type="Pfam" id="PF00676">
    <property type="entry name" value="E1_dh"/>
    <property type="match status" value="1"/>
</dbReference>
<dbReference type="PANTHER" id="PTHR11516:SF60">
    <property type="entry name" value="PYRUVATE DEHYDROGENASE E1 COMPONENT SUBUNIT ALPHA"/>
    <property type="match status" value="1"/>
</dbReference>
<feature type="domain" description="Dehydrogenase E1 component" evidence="6">
    <location>
        <begin position="18"/>
        <end position="306"/>
    </location>
</feature>
<evidence type="ECO:0000313" key="8">
    <source>
        <dbReference type="Proteomes" id="UP001195941"/>
    </source>
</evidence>
<proteinExistence type="predicted"/>
<comment type="catalytic activity">
    <reaction evidence="5">
        <text>N(6)-[(R)-lipoyl]-L-lysyl-[protein] + pyruvate + H(+) = N(6)-[(R)-S(8)-acetyldihydrolipoyl]-L-lysyl-[protein] + CO2</text>
        <dbReference type="Rhea" id="RHEA:19189"/>
        <dbReference type="Rhea" id="RHEA-COMP:10474"/>
        <dbReference type="Rhea" id="RHEA-COMP:10478"/>
        <dbReference type="ChEBI" id="CHEBI:15361"/>
        <dbReference type="ChEBI" id="CHEBI:15378"/>
        <dbReference type="ChEBI" id="CHEBI:16526"/>
        <dbReference type="ChEBI" id="CHEBI:83099"/>
        <dbReference type="ChEBI" id="CHEBI:83111"/>
        <dbReference type="EC" id="1.2.4.1"/>
    </reaction>
</comment>
<keyword evidence="2" id="KW-0560">Oxidoreductase</keyword>
<dbReference type="InterPro" id="IPR029061">
    <property type="entry name" value="THDP-binding"/>
</dbReference>
<sequence length="330" mass="35038">MTKKRNDKSDTDLLGLYRKMRVIREAETALSGLFANNEIPGFIHLSLGQEAVAAGVCDALRDGDTLASNHRGHGHALAQGVSLDQFFLELFGKDGGICRGRGGSMHIADMSVGMLGANGIVGGGLPIALGSALAHSIKKSDQVAVVFFGDGALGEGAVHEVMNLAALWNLPLLMVCENNGWSEFSRSSDQIRAEIGDLAKAFSIPFERVDGTKVRDVRSMTADLCDRLRTGQGPAILECLTVRWHGHYEGDPQKYRAEGDQETATSTDCVALERDSLIGDGFDAATLDALDAEVKAEVEAVVIAARNGASPSFATALGDVHRNTIGSHHV</sequence>
<evidence type="ECO:0000259" key="6">
    <source>
        <dbReference type="Pfam" id="PF00676"/>
    </source>
</evidence>
<comment type="function">
    <text evidence="4">The pyruvate dehydrogenase complex catalyzes the overall conversion of pyruvate to acetyl-CoA and CO(2). It contains multiple copies of three enzymatic components: pyruvate dehydrogenase (E1), dihydrolipoamide acetyltransferase (E2) and lipoamide dehydrogenase (E3).</text>
</comment>
<dbReference type="PANTHER" id="PTHR11516">
    <property type="entry name" value="PYRUVATE DEHYDROGENASE E1 COMPONENT, ALPHA SUBUNIT BACTERIAL AND ORGANELLAR"/>
    <property type="match status" value="1"/>
</dbReference>
<evidence type="ECO:0000313" key="7">
    <source>
        <dbReference type="EMBL" id="MBR9651516.1"/>
    </source>
</evidence>
<dbReference type="InterPro" id="IPR050642">
    <property type="entry name" value="PDH_E1_Alpha_Subunit"/>
</dbReference>
<evidence type="ECO:0000256" key="5">
    <source>
        <dbReference type="ARBA" id="ARBA00051231"/>
    </source>
</evidence>
<comment type="cofactor">
    <cofactor evidence="1">
        <name>thiamine diphosphate</name>
        <dbReference type="ChEBI" id="CHEBI:58937"/>
    </cofactor>
</comment>
<evidence type="ECO:0000256" key="4">
    <source>
        <dbReference type="ARBA" id="ARBA00025211"/>
    </source>
</evidence>
<evidence type="ECO:0000256" key="2">
    <source>
        <dbReference type="ARBA" id="ARBA00023002"/>
    </source>
</evidence>
<dbReference type="EMBL" id="JADMKU010000008">
    <property type="protein sequence ID" value="MBR9651516.1"/>
    <property type="molecule type" value="Genomic_DNA"/>
</dbReference>
<evidence type="ECO:0000256" key="1">
    <source>
        <dbReference type="ARBA" id="ARBA00001964"/>
    </source>
</evidence>
<dbReference type="Gene3D" id="3.40.50.970">
    <property type="match status" value="1"/>
</dbReference>
<keyword evidence="3" id="KW-0786">Thiamine pyrophosphate</keyword>
<gene>
    <name evidence="7" type="ORF">IT775_10315</name>
</gene>
<protein>
    <submittedName>
        <fullName evidence="7">Thiamine pyrophosphate-dependent dehydrogenase E1 component subunit alpha</fullName>
    </submittedName>
</protein>
<dbReference type="InterPro" id="IPR001017">
    <property type="entry name" value="DH_E1"/>
</dbReference>
<comment type="caution">
    <text evidence="7">The sequence shown here is derived from an EMBL/GenBank/DDBJ whole genome shotgun (WGS) entry which is preliminary data.</text>
</comment>
<dbReference type="SUPFAM" id="SSF52518">
    <property type="entry name" value="Thiamin diphosphate-binding fold (THDP-binding)"/>
    <property type="match status" value="1"/>
</dbReference>
<evidence type="ECO:0000256" key="3">
    <source>
        <dbReference type="ARBA" id="ARBA00023052"/>
    </source>
</evidence>
<reference evidence="7 8" key="1">
    <citation type="journal article" date="2021" name="Arch. Microbiol.">
        <title>Thalassobius aquimarinus sp. nov., isolated from the Sea of Japan seashore.</title>
        <authorList>
            <person name="Kurilenko V.V."/>
            <person name="Romanenko L.A."/>
            <person name="Chernysheva N.Y."/>
            <person name="Velansky P.V."/>
            <person name="Tekutyeva L.A."/>
            <person name="Isaeva M.P."/>
            <person name="Mikhailov V.V."/>
        </authorList>
    </citation>
    <scope>NUCLEOTIDE SEQUENCE [LARGE SCALE GENOMIC DNA]</scope>
    <source>
        <strain evidence="7 8">KMM 8518</strain>
    </source>
</reference>
<keyword evidence="8" id="KW-1185">Reference proteome</keyword>
<name>A0ABS5HRB0_9RHOB</name>
<dbReference type="Proteomes" id="UP001195941">
    <property type="component" value="Unassembled WGS sequence"/>
</dbReference>
<dbReference type="RefSeq" id="WP_212701038.1">
    <property type="nucleotide sequence ID" value="NZ_JADMKU010000008.1"/>
</dbReference>
<accession>A0ABS5HRB0</accession>